<dbReference type="EMBL" id="HACA01009294">
    <property type="protein sequence ID" value="CDW26655.1"/>
    <property type="molecule type" value="Transcribed_RNA"/>
</dbReference>
<keyword evidence="1" id="KW-0472">Membrane</keyword>
<keyword evidence="1" id="KW-1133">Transmembrane helix</keyword>
<sequence>KLQTLVSYKKKQLHCVCGNCQKLEFKNVNSNPTLDITKYTLFGIVEIKIICLFFNTILDSVFL</sequence>
<evidence type="ECO:0000256" key="1">
    <source>
        <dbReference type="SAM" id="Phobius"/>
    </source>
</evidence>
<keyword evidence="1" id="KW-0812">Transmembrane</keyword>
<name>A0A0K2TLE5_LEPSM</name>
<proteinExistence type="predicted"/>
<protein>
    <recommendedName>
        <fullName evidence="3">Transposase</fullName>
    </recommendedName>
</protein>
<feature type="transmembrane region" description="Helical" evidence="1">
    <location>
        <begin position="39"/>
        <end position="58"/>
    </location>
</feature>
<dbReference type="AlphaFoldDB" id="A0A0K2TLE5"/>
<organism evidence="2">
    <name type="scientific">Lepeophtheirus salmonis</name>
    <name type="common">Salmon louse</name>
    <name type="synonym">Caligus salmonis</name>
    <dbReference type="NCBI Taxonomy" id="72036"/>
    <lineage>
        <taxon>Eukaryota</taxon>
        <taxon>Metazoa</taxon>
        <taxon>Ecdysozoa</taxon>
        <taxon>Arthropoda</taxon>
        <taxon>Crustacea</taxon>
        <taxon>Multicrustacea</taxon>
        <taxon>Hexanauplia</taxon>
        <taxon>Copepoda</taxon>
        <taxon>Siphonostomatoida</taxon>
        <taxon>Caligidae</taxon>
        <taxon>Lepeophtheirus</taxon>
    </lineage>
</organism>
<evidence type="ECO:0008006" key="3">
    <source>
        <dbReference type="Google" id="ProtNLM"/>
    </source>
</evidence>
<reference evidence="2" key="1">
    <citation type="submission" date="2014-05" db="EMBL/GenBank/DDBJ databases">
        <authorList>
            <person name="Chronopoulou M."/>
        </authorList>
    </citation>
    <scope>NUCLEOTIDE SEQUENCE</scope>
    <source>
        <tissue evidence="2">Whole organism</tissue>
    </source>
</reference>
<evidence type="ECO:0000313" key="2">
    <source>
        <dbReference type="EMBL" id="CDW26655.1"/>
    </source>
</evidence>
<feature type="non-terminal residue" evidence="2">
    <location>
        <position position="1"/>
    </location>
</feature>
<accession>A0A0K2TLE5</accession>